<dbReference type="Pfam" id="PF12088">
    <property type="entry name" value="DUF3565"/>
    <property type="match status" value="1"/>
</dbReference>
<sequence>MLRPITGFHLDEESHWVADLDCGHSQHMRHDPPFFSRPWVLSEPERRKMQGTAINCVRCDRREFPEGFRAYRQTPVYDAHTMPPGLRNKHSTKRGVWAKIHVLQGQLRYEMADPFHQDHILTPETPGIIVAEVEHAVQPLADATFFVEFWKRIDSGPSNS</sequence>
<dbReference type="SUPFAM" id="SSF51197">
    <property type="entry name" value="Clavaminate synthase-like"/>
    <property type="match status" value="1"/>
</dbReference>
<gene>
    <name evidence="2" type="ORF">QQ91_0009385</name>
</gene>
<dbReference type="Proteomes" id="UP000031561">
    <property type="component" value="Unassembled WGS sequence"/>
</dbReference>
<dbReference type="InterPro" id="IPR015392">
    <property type="entry name" value="TehB/YeaR-like_dom"/>
</dbReference>
<keyword evidence="3" id="KW-1185">Reference proteome</keyword>
<dbReference type="RefSeq" id="WP_166281833.1">
    <property type="nucleotide sequence ID" value="NZ_JTHE03000053.1"/>
</dbReference>
<accession>A0ABD4T306</accession>
<name>A0ABD4T306_9CYAN</name>
<dbReference type="Gene3D" id="2.60.120.10">
    <property type="entry name" value="Jelly Rolls"/>
    <property type="match status" value="1"/>
</dbReference>
<feature type="domain" description="TehB/YeaR-like" evidence="1">
    <location>
        <begin position="72"/>
        <end position="147"/>
    </location>
</feature>
<comment type="caution">
    <text evidence="2">The sequence shown here is derived from an EMBL/GenBank/DDBJ whole genome shotgun (WGS) entry which is preliminary data.</text>
</comment>
<dbReference type="InterPro" id="IPR021948">
    <property type="entry name" value="DUF3565"/>
</dbReference>
<dbReference type="EMBL" id="JTHE03000053">
    <property type="protein sequence ID" value="MCM1983034.1"/>
    <property type="molecule type" value="Genomic_DNA"/>
</dbReference>
<dbReference type="Pfam" id="PF09313">
    <property type="entry name" value="TehB-like"/>
    <property type="match status" value="1"/>
</dbReference>
<proteinExistence type="predicted"/>
<dbReference type="AlphaFoldDB" id="A0ABD4T306"/>
<reference evidence="2 3" key="1">
    <citation type="journal article" date="2015" name="Genome Announc.">
        <title>Draft Genome Sequence of Filamentous Marine Cyanobacterium Lyngbya confervoides Strain BDU141951.</title>
        <authorList>
            <person name="Chandrababunaidu M.M."/>
            <person name="Sen D."/>
            <person name="Tripathy S."/>
        </authorList>
    </citation>
    <scope>NUCLEOTIDE SEQUENCE [LARGE SCALE GENOMIC DNA]</scope>
    <source>
        <strain evidence="2 3">BDU141951</strain>
    </source>
</reference>
<evidence type="ECO:0000259" key="1">
    <source>
        <dbReference type="Pfam" id="PF09313"/>
    </source>
</evidence>
<evidence type="ECO:0000313" key="3">
    <source>
        <dbReference type="Proteomes" id="UP000031561"/>
    </source>
</evidence>
<protein>
    <submittedName>
        <fullName evidence="2">DUF3565 domain-containing protein</fullName>
    </submittedName>
</protein>
<dbReference type="InterPro" id="IPR014710">
    <property type="entry name" value="RmlC-like_jellyroll"/>
</dbReference>
<evidence type="ECO:0000313" key="2">
    <source>
        <dbReference type="EMBL" id="MCM1983034.1"/>
    </source>
</evidence>
<organism evidence="2 3">
    <name type="scientific">Lyngbya confervoides BDU141951</name>
    <dbReference type="NCBI Taxonomy" id="1574623"/>
    <lineage>
        <taxon>Bacteria</taxon>
        <taxon>Bacillati</taxon>
        <taxon>Cyanobacteriota</taxon>
        <taxon>Cyanophyceae</taxon>
        <taxon>Oscillatoriophycideae</taxon>
        <taxon>Oscillatoriales</taxon>
        <taxon>Microcoleaceae</taxon>
        <taxon>Lyngbya</taxon>
    </lineage>
</organism>